<evidence type="ECO:0000259" key="10">
    <source>
        <dbReference type="Pfam" id="PF01467"/>
    </source>
</evidence>
<feature type="binding site" evidence="9">
    <location>
        <position position="98"/>
    </location>
    <ligand>
        <name>ATP</name>
        <dbReference type="ChEBI" id="CHEBI:30616"/>
    </ligand>
</feature>
<feature type="binding site" evidence="9">
    <location>
        <begin position="88"/>
        <end position="90"/>
    </location>
    <ligand>
        <name>ATP</name>
        <dbReference type="ChEBI" id="CHEBI:30616"/>
    </ligand>
</feature>
<organism evidence="11 12">
    <name type="scientific">Candidatus Clostridium stratigraminis</name>
    <dbReference type="NCBI Taxonomy" id="3381661"/>
    <lineage>
        <taxon>Bacteria</taxon>
        <taxon>Bacillati</taxon>
        <taxon>Bacillota</taxon>
        <taxon>Clostridia</taxon>
        <taxon>Eubacteriales</taxon>
        <taxon>Clostridiaceae</taxon>
        <taxon>Clostridium</taxon>
    </lineage>
</organism>
<name>A0ABW8T4H0_9CLOT</name>
<feature type="binding site" evidence="9">
    <location>
        <position position="87"/>
    </location>
    <ligand>
        <name>substrate</name>
    </ligand>
</feature>
<keyword evidence="4 9" id="KW-0547">Nucleotide-binding</keyword>
<feature type="binding site" evidence="9">
    <location>
        <begin position="123"/>
        <end position="129"/>
    </location>
    <ligand>
        <name>ATP</name>
        <dbReference type="ChEBI" id="CHEBI:30616"/>
    </ligand>
</feature>
<evidence type="ECO:0000256" key="7">
    <source>
        <dbReference type="ARBA" id="ARBA00022993"/>
    </source>
</evidence>
<keyword evidence="12" id="KW-1185">Reference proteome</keyword>
<dbReference type="GO" id="GO:0004595">
    <property type="term" value="F:pantetheine-phosphate adenylyltransferase activity"/>
    <property type="evidence" value="ECO:0007669"/>
    <property type="project" value="UniProtKB-EC"/>
</dbReference>
<dbReference type="PRINTS" id="PR01020">
    <property type="entry name" value="LPSBIOSNTHSS"/>
</dbReference>
<feature type="binding site" evidence="9">
    <location>
        <position position="9"/>
    </location>
    <ligand>
        <name>substrate</name>
    </ligand>
</feature>
<dbReference type="InterPro" id="IPR014729">
    <property type="entry name" value="Rossmann-like_a/b/a_fold"/>
</dbReference>
<evidence type="ECO:0000313" key="11">
    <source>
        <dbReference type="EMBL" id="MFL0246986.1"/>
    </source>
</evidence>
<dbReference type="Proteomes" id="UP001623591">
    <property type="component" value="Unassembled WGS sequence"/>
</dbReference>
<sequence length="159" mass="17979">MKRAVYPGSFDPITNGHLDIIKRASEIFDEVIVGALVNPDKKGLFDITERVNLIEKSTSNIRNVRVESFTGLLIDFMKKTDTKIIVKGLRAISDFEYEFQMAMLNNKLDSNIETVFLMTSEKNSYISSSSIKQIAMFGGSITDFVPEIIVNDILDKFKK</sequence>
<feature type="binding site" evidence="9">
    <location>
        <position position="17"/>
    </location>
    <ligand>
        <name>ATP</name>
        <dbReference type="ChEBI" id="CHEBI:30616"/>
    </ligand>
</feature>
<evidence type="ECO:0000256" key="6">
    <source>
        <dbReference type="ARBA" id="ARBA00022842"/>
    </source>
</evidence>
<comment type="caution">
    <text evidence="11">The sequence shown here is derived from an EMBL/GenBank/DDBJ whole genome shotgun (WGS) entry which is preliminary data.</text>
</comment>
<evidence type="ECO:0000256" key="9">
    <source>
        <dbReference type="HAMAP-Rule" id="MF_00151"/>
    </source>
</evidence>
<dbReference type="NCBIfam" id="TIGR01510">
    <property type="entry name" value="coaD_prev_kdtB"/>
    <property type="match status" value="1"/>
</dbReference>
<dbReference type="NCBIfam" id="TIGR00125">
    <property type="entry name" value="cyt_tran_rel"/>
    <property type="match status" value="1"/>
</dbReference>
<dbReference type="InterPro" id="IPR004821">
    <property type="entry name" value="Cyt_trans-like"/>
</dbReference>
<dbReference type="RefSeq" id="WP_406769447.1">
    <property type="nucleotide sequence ID" value="NZ_JBJHZZ010000004.1"/>
</dbReference>
<comment type="similarity">
    <text evidence="9">Belongs to the bacterial CoaD family.</text>
</comment>
<keyword evidence="5 9" id="KW-0067">ATP-binding</keyword>
<proteinExistence type="inferred from homology"/>
<dbReference type="PANTHER" id="PTHR21342">
    <property type="entry name" value="PHOSPHOPANTETHEINE ADENYLYLTRANSFERASE"/>
    <property type="match status" value="1"/>
</dbReference>
<evidence type="ECO:0000256" key="1">
    <source>
        <dbReference type="ARBA" id="ARBA00022490"/>
    </source>
</evidence>
<dbReference type="HAMAP" id="MF_00151">
    <property type="entry name" value="PPAT_bact"/>
    <property type="match status" value="1"/>
</dbReference>
<dbReference type="EMBL" id="JBJHZZ010000004">
    <property type="protein sequence ID" value="MFL0246986.1"/>
    <property type="molecule type" value="Genomic_DNA"/>
</dbReference>
<evidence type="ECO:0000256" key="3">
    <source>
        <dbReference type="ARBA" id="ARBA00022695"/>
    </source>
</evidence>
<evidence type="ECO:0000256" key="5">
    <source>
        <dbReference type="ARBA" id="ARBA00022840"/>
    </source>
</evidence>
<dbReference type="EC" id="2.7.7.3" evidence="9"/>
<feature type="binding site" evidence="9">
    <location>
        <position position="73"/>
    </location>
    <ligand>
        <name>substrate</name>
    </ligand>
</feature>
<evidence type="ECO:0000256" key="4">
    <source>
        <dbReference type="ARBA" id="ARBA00022741"/>
    </source>
</evidence>
<feature type="site" description="Transition state stabilizer" evidence="9">
    <location>
        <position position="17"/>
    </location>
</feature>
<feature type="domain" description="Cytidyltransferase-like" evidence="10">
    <location>
        <begin position="5"/>
        <end position="133"/>
    </location>
</feature>
<keyword evidence="1 9" id="KW-0963">Cytoplasm</keyword>
<comment type="subunit">
    <text evidence="9">Homohexamer.</text>
</comment>
<comment type="pathway">
    <text evidence="9">Cofactor biosynthesis; coenzyme A biosynthesis; CoA from (R)-pantothenate: step 4/5.</text>
</comment>
<dbReference type="PANTHER" id="PTHR21342:SF1">
    <property type="entry name" value="PHOSPHOPANTETHEINE ADENYLYLTRANSFERASE"/>
    <property type="match status" value="1"/>
</dbReference>
<keyword evidence="6 9" id="KW-0460">Magnesium</keyword>
<feature type="binding site" evidence="9">
    <location>
        <position position="41"/>
    </location>
    <ligand>
        <name>substrate</name>
    </ligand>
</feature>
<evidence type="ECO:0000313" key="12">
    <source>
        <dbReference type="Proteomes" id="UP001623591"/>
    </source>
</evidence>
<accession>A0ABW8T4H0</accession>
<dbReference type="Pfam" id="PF01467">
    <property type="entry name" value="CTP_transf_like"/>
    <property type="match status" value="1"/>
</dbReference>
<dbReference type="CDD" id="cd02163">
    <property type="entry name" value="PPAT"/>
    <property type="match status" value="1"/>
</dbReference>
<keyword evidence="3 9" id="KW-0548">Nucleotidyltransferase</keyword>
<keyword evidence="7 9" id="KW-0173">Coenzyme A biosynthesis</keyword>
<evidence type="ECO:0000256" key="8">
    <source>
        <dbReference type="ARBA" id="ARBA00029346"/>
    </source>
</evidence>
<dbReference type="Gene3D" id="3.40.50.620">
    <property type="entry name" value="HUPs"/>
    <property type="match status" value="1"/>
</dbReference>
<reference evidence="11 12" key="1">
    <citation type="submission" date="2024-11" db="EMBL/GenBank/DDBJ databases">
        <authorList>
            <person name="Heng Y.C."/>
            <person name="Lim A.C.H."/>
            <person name="Lee J.K.Y."/>
            <person name="Kittelmann S."/>
        </authorList>
    </citation>
    <scope>NUCLEOTIDE SEQUENCE [LARGE SCALE GENOMIC DNA]</scope>
    <source>
        <strain evidence="11 12">WILCCON 0185</strain>
    </source>
</reference>
<protein>
    <recommendedName>
        <fullName evidence="9">Phosphopantetheine adenylyltransferase</fullName>
        <ecNumber evidence="9">2.7.7.3</ecNumber>
    </recommendedName>
    <alternativeName>
        <fullName evidence="9">Dephospho-CoA pyrophosphorylase</fullName>
    </alternativeName>
    <alternativeName>
        <fullName evidence="9">Pantetheine-phosphate adenylyltransferase</fullName>
        <shortName evidence="9">PPAT</shortName>
    </alternativeName>
</protein>
<keyword evidence="2 9" id="KW-0808">Transferase</keyword>
<comment type="catalytic activity">
    <reaction evidence="8 9">
        <text>(R)-4'-phosphopantetheine + ATP + H(+) = 3'-dephospho-CoA + diphosphate</text>
        <dbReference type="Rhea" id="RHEA:19801"/>
        <dbReference type="ChEBI" id="CHEBI:15378"/>
        <dbReference type="ChEBI" id="CHEBI:30616"/>
        <dbReference type="ChEBI" id="CHEBI:33019"/>
        <dbReference type="ChEBI" id="CHEBI:57328"/>
        <dbReference type="ChEBI" id="CHEBI:61723"/>
        <dbReference type="EC" id="2.7.7.3"/>
    </reaction>
</comment>
<evidence type="ECO:0000256" key="2">
    <source>
        <dbReference type="ARBA" id="ARBA00022679"/>
    </source>
</evidence>
<dbReference type="InterPro" id="IPR001980">
    <property type="entry name" value="PPAT"/>
</dbReference>
<dbReference type="SUPFAM" id="SSF52374">
    <property type="entry name" value="Nucleotidylyl transferase"/>
    <property type="match status" value="1"/>
</dbReference>
<comment type="cofactor">
    <cofactor evidence="9">
        <name>Mg(2+)</name>
        <dbReference type="ChEBI" id="CHEBI:18420"/>
    </cofactor>
</comment>
<gene>
    <name evidence="9 11" type="primary">coaD</name>
    <name evidence="11" type="ORF">ACJDUG_08375</name>
</gene>
<comment type="subcellular location">
    <subcellularLocation>
        <location evidence="9">Cytoplasm</location>
    </subcellularLocation>
</comment>
<comment type="function">
    <text evidence="9">Reversibly transfers an adenylyl group from ATP to 4'-phosphopantetheine, yielding dephospho-CoA (dPCoA) and pyrophosphate.</text>
</comment>
<feature type="binding site" evidence="9">
    <location>
        <begin position="9"/>
        <end position="10"/>
    </location>
    <ligand>
        <name>ATP</name>
        <dbReference type="ChEBI" id="CHEBI:30616"/>
    </ligand>
</feature>